<name>A0A2P4ZCE7_9HYPO</name>
<dbReference type="Gene3D" id="3.40.50.720">
    <property type="entry name" value="NAD(P)-binding Rossmann-like Domain"/>
    <property type="match status" value="1"/>
</dbReference>
<dbReference type="Proteomes" id="UP000054821">
    <property type="component" value="Unassembled WGS sequence"/>
</dbReference>
<evidence type="ECO:0000256" key="1">
    <source>
        <dbReference type="ARBA" id="ARBA00022857"/>
    </source>
</evidence>
<dbReference type="PANTHER" id="PTHR47706">
    <property type="entry name" value="NMRA-LIKE FAMILY PROTEIN"/>
    <property type="match status" value="1"/>
</dbReference>
<reference evidence="4 5" key="1">
    <citation type="journal article" date="2016" name="Genome Announc.">
        <title>Draft Whole-Genome Sequence of Trichoderma gamsii T6085, a Promising Biocontrol Agent of Fusarium Head Blight on Wheat.</title>
        <authorList>
            <person name="Baroncelli R."/>
            <person name="Zapparata A."/>
            <person name="Piaggeschi G."/>
            <person name="Sarrocco S."/>
            <person name="Vannacci G."/>
        </authorList>
    </citation>
    <scope>NUCLEOTIDE SEQUENCE [LARGE SCALE GENOMIC DNA]</scope>
    <source>
        <strain evidence="4 5">T6085</strain>
    </source>
</reference>
<accession>A0A2P4ZCE7</accession>
<dbReference type="AlphaFoldDB" id="A0A2P4ZCE7"/>
<organism evidence="4 5">
    <name type="scientific">Trichoderma gamsii</name>
    <dbReference type="NCBI Taxonomy" id="398673"/>
    <lineage>
        <taxon>Eukaryota</taxon>
        <taxon>Fungi</taxon>
        <taxon>Dikarya</taxon>
        <taxon>Ascomycota</taxon>
        <taxon>Pezizomycotina</taxon>
        <taxon>Sordariomycetes</taxon>
        <taxon>Hypocreomycetidae</taxon>
        <taxon>Hypocreales</taxon>
        <taxon>Hypocreaceae</taxon>
        <taxon>Trichoderma</taxon>
    </lineage>
</organism>
<gene>
    <name evidence="4" type="ORF">TGAM01_v209233</name>
</gene>
<protein>
    <submittedName>
        <fullName evidence="4">Isoflavone reductase</fullName>
    </submittedName>
</protein>
<dbReference type="InterPro" id="IPR051609">
    <property type="entry name" value="NmrA/Isoflavone_reductase-like"/>
</dbReference>
<dbReference type="RefSeq" id="XP_024404759.1">
    <property type="nucleotide sequence ID" value="XM_024550514.1"/>
</dbReference>
<evidence type="ECO:0000259" key="3">
    <source>
        <dbReference type="Pfam" id="PF05368"/>
    </source>
</evidence>
<keyword evidence="1" id="KW-0521">NADP</keyword>
<sequence length="191" mass="21380">MTPILSKMKPSILIFGAGGNFGPFVLSELVKNKAKFSRIAILCIEERKEHFSPWLEKGVEVIIGSMTDSASYRGFTVAISLVGNLVLRLQPQMVDAAIEAGVKHFYPSEFGNDIDQPEFVNARYYVDKMLTRKHLRAKAKDYPDFSYTMVHIGLFAESFALGDEFGVDRAAKTFTWFGNPEMEASFSSMAE</sequence>
<dbReference type="InterPro" id="IPR036291">
    <property type="entry name" value="NAD(P)-bd_dom_sf"/>
</dbReference>
<feature type="domain" description="NmrA-like" evidence="3">
    <location>
        <begin position="9"/>
        <end position="160"/>
    </location>
</feature>
<evidence type="ECO:0000256" key="2">
    <source>
        <dbReference type="ARBA" id="ARBA00023002"/>
    </source>
</evidence>
<dbReference type="EMBL" id="JPDN02000043">
    <property type="protein sequence ID" value="PON21977.1"/>
    <property type="molecule type" value="Genomic_DNA"/>
</dbReference>
<dbReference type="GO" id="GO:0016491">
    <property type="term" value="F:oxidoreductase activity"/>
    <property type="evidence" value="ECO:0007669"/>
    <property type="project" value="UniProtKB-KW"/>
</dbReference>
<dbReference type="Pfam" id="PF05368">
    <property type="entry name" value="NmrA"/>
    <property type="match status" value="1"/>
</dbReference>
<dbReference type="GeneID" id="29989567"/>
<keyword evidence="2" id="KW-0560">Oxidoreductase</keyword>
<comment type="caution">
    <text evidence="4">The sequence shown here is derived from an EMBL/GenBank/DDBJ whole genome shotgun (WGS) entry which is preliminary data.</text>
</comment>
<evidence type="ECO:0000313" key="5">
    <source>
        <dbReference type="Proteomes" id="UP000054821"/>
    </source>
</evidence>
<proteinExistence type="predicted"/>
<dbReference type="InterPro" id="IPR008030">
    <property type="entry name" value="NmrA-like"/>
</dbReference>
<dbReference type="SUPFAM" id="SSF51735">
    <property type="entry name" value="NAD(P)-binding Rossmann-fold domains"/>
    <property type="match status" value="1"/>
</dbReference>
<dbReference type="PANTHER" id="PTHR47706:SF11">
    <property type="entry name" value="ISOFLAVONE REDUCTASE FAMILY PROTEIN (AFU_ORTHOLOGUE AFUA_1G12510)"/>
    <property type="match status" value="1"/>
</dbReference>
<keyword evidence="5" id="KW-1185">Reference proteome</keyword>
<dbReference type="STRING" id="398673.A0A2P4ZCE7"/>
<evidence type="ECO:0000313" key="4">
    <source>
        <dbReference type="EMBL" id="PON21977.1"/>
    </source>
</evidence>